<dbReference type="InterPro" id="IPR001753">
    <property type="entry name" value="Enoyl-CoA_hydra/iso"/>
</dbReference>
<comment type="caution">
    <text evidence="2">The sequence shown here is derived from an EMBL/GenBank/DDBJ whole genome shotgun (WGS) entry which is preliminary data.</text>
</comment>
<dbReference type="Gene3D" id="1.10.12.10">
    <property type="entry name" value="Lyase 2-enoyl-coa Hydratase, Chain A, domain 2"/>
    <property type="match status" value="1"/>
</dbReference>
<comment type="similarity">
    <text evidence="1">Belongs to the enoyl-CoA hydratase/isomerase family.</text>
</comment>
<dbReference type="CDD" id="cd06558">
    <property type="entry name" value="crotonase-like"/>
    <property type="match status" value="1"/>
</dbReference>
<dbReference type="InterPro" id="IPR014748">
    <property type="entry name" value="Enoyl-CoA_hydra_C"/>
</dbReference>
<keyword evidence="2" id="KW-0456">Lyase</keyword>
<reference evidence="2 3" key="1">
    <citation type="journal article" date="2013" name="Biodegradation">
        <title>Quantitative proteomic analysis of ibuprofen-degrading Patulibacter sp. strain I11.</title>
        <authorList>
            <person name="Almeida B."/>
            <person name="Kjeldal H."/>
            <person name="Lolas I."/>
            <person name="Knudsen A.D."/>
            <person name="Carvalho G."/>
            <person name="Nielsen K.L."/>
            <person name="Barreto Crespo M.T."/>
            <person name="Stensballe A."/>
            <person name="Nielsen J.L."/>
        </authorList>
    </citation>
    <scope>NUCLEOTIDE SEQUENCE [LARGE SCALE GENOMIC DNA]</scope>
    <source>
        <strain evidence="2 3">I11</strain>
    </source>
</reference>
<dbReference type="EC" id="4.2.1.17" evidence="2"/>
<dbReference type="Proteomes" id="UP000005143">
    <property type="component" value="Unassembled WGS sequence"/>
</dbReference>
<dbReference type="Gene3D" id="3.90.226.10">
    <property type="entry name" value="2-enoyl-CoA Hydratase, Chain A, domain 1"/>
    <property type="match status" value="1"/>
</dbReference>
<dbReference type="SUPFAM" id="SSF52096">
    <property type="entry name" value="ClpP/crotonase"/>
    <property type="match status" value="1"/>
</dbReference>
<evidence type="ECO:0000313" key="2">
    <source>
        <dbReference type="EMBL" id="EHN10669.1"/>
    </source>
</evidence>
<dbReference type="InterPro" id="IPR029045">
    <property type="entry name" value="ClpP/crotonase-like_dom_sf"/>
</dbReference>
<proteinExistence type="inferred from homology"/>
<accession>H0E6M2</accession>
<dbReference type="PATRIC" id="fig|1097667.3.peg.2454"/>
<keyword evidence="3" id="KW-1185">Reference proteome</keyword>
<sequence>MPDRPADANGAAREVPVVLRSRPRPGVALITLNRPSALNALSRELFAAIHATLDEIAVDQECRAVVLTGAGRAFCAGGDMEEFGRLLDGARSGDVSAFWDYQRHSADLVPKLRRLPQPVVAAVNGPAVGGGLSLTCASDIRLASTEAYFAAAGQRVGLSAADMGVGWLLPRMIGLGRAQELMLTGRRFDADEALAFGLLADAIRPDELLETAIDLAGRLADGPAFATRVTKEAVWNALEIPSMRAMMDVENRHQAMLIQGPEHREGVSAFLAGRAPDYATARAGSGDRAGSTEGRS</sequence>
<dbReference type="PANTHER" id="PTHR43459">
    <property type="entry name" value="ENOYL-COA HYDRATASE"/>
    <property type="match status" value="1"/>
</dbReference>
<dbReference type="EMBL" id="AGUD01000206">
    <property type="protein sequence ID" value="EHN10669.1"/>
    <property type="molecule type" value="Genomic_DNA"/>
</dbReference>
<organism evidence="2 3">
    <name type="scientific">Patulibacter medicamentivorans</name>
    <dbReference type="NCBI Taxonomy" id="1097667"/>
    <lineage>
        <taxon>Bacteria</taxon>
        <taxon>Bacillati</taxon>
        <taxon>Actinomycetota</taxon>
        <taxon>Thermoleophilia</taxon>
        <taxon>Solirubrobacterales</taxon>
        <taxon>Patulibacteraceae</taxon>
        <taxon>Patulibacter</taxon>
    </lineage>
</organism>
<gene>
    <name evidence="2" type="ORF">PAI11_24720</name>
</gene>
<protein>
    <submittedName>
        <fullName evidence="2">Enoyl-CoA hydratase</fullName>
        <ecNumber evidence="2">4.2.1.17</ecNumber>
    </submittedName>
</protein>
<evidence type="ECO:0000313" key="3">
    <source>
        <dbReference type="Proteomes" id="UP000005143"/>
    </source>
</evidence>
<evidence type="ECO:0000256" key="1">
    <source>
        <dbReference type="ARBA" id="ARBA00005254"/>
    </source>
</evidence>
<dbReference type="GO" id="GO:0004300">
    <property type="term" value="F:enoyl-CoA hydratase activity"/>
    <property type="evidence" value="ECO:0007669"/>
    <property type="project" value="UniProtKB-EC"/>
</dbReference>
<name>H0E6M2_9ACTN</name>
<dbReference type="Pfam" id="PF00378">
    <property type="entry name" value="ECH_1"/>
    <property type="match status" value="1"/>
</dbReference>
<dbReference type="PANTHER" id="PTHR43459:SF1">
    <property type="entry name" value="EG:BACN32G11.4 PROTEIN"/>
    <property type="match status" value="1"/>
</dbReference>
<dbReference type="AlphaFoldDB" id="H0E6M2"/>
<dbReference type="RefSeq" id="WP_007575492.1">
    <property type="nucleotide sequence ID" value="NZ_AGUD01000206.1"/>
</dbReference>